<dbReference type="GO" id="GO:0030288">
    <property type="term" value="C:outer membrane-bounded periplasmic space"/>
    <property type="evidence" value="ECO:0007669"/>
    <property type="project" value="TreeGrafter"/>
</dbReference>
<dbReference type="PROSITE" id="PS51318">
    <property type="entry name" value="TAT"/>
    <property type="match status" value="1"/>
</dbReference>
<sequence length="317" mass="32465">MNVDRRTFLLGAAAAVFTGCAGGKNDPRLGTQARAQARKTVAIDYASYYAPIDDVKRLVGERAAAVGADVTFSNDPSGTAAQVKQLKAWTGDRGGFNVIAVAPFDVAAVEPIAADALKRGIAIVSYVTPLKNQSAGIVVDRGEAGRLLATDAVKHGKRALVVRPPSAPAVPLPFAPGFADAEKAIGGVVEIAATVDAQADADAQGVVETALKSDASIELVLCWNDLTAIGAASAVNARDIYVGGLGAPSLSDPRALRFHGALQALVAARISDLADALVDLPLAYAQGKKPGSRSVPVTLLKQGEPEVDAFASDFAAS</sequence>
<dbReference type="PROSITE" id="PS51257">
    <property type="entry name" value="PROKAR_LIPOPROTEIN"/>
    <property type="match status" value="1"/>
</dbReference>
<evidence type="ECO:0000256" key="2">
    <source>
        <dbReference type="ARBA" id="ARBA00007639"/>
    </source>
</evidence>
<evidence type="ECO:0000313" key="4">
    <source>
        <dbReference type="EMBL" id="MDA0162249.1"/>
    </source>
</evidence>
<dbReference type="InterPro" id="IPR006311">
    <property type="entry name" value="TAT_signal"/>
</dbReference>
<evidence type="ECO:0000256" key="1">
    <source>
        <dbReference type="ARBA" id="ARBA00004196"/>
    </source>
</evidence>
<name>A0A9X3MTE0_9ACTN</name>
<reference evidence="4" key="1">
    <citation type="submission" date="2022-10" db="EMBL/GenBank/DDBJ databases">
        <title>The WGS of Solirubrobacter ginsenosidimutans DSM 21036.</title>
        <authorList>
            <person name="Jiang Z."/>
        </authorList>
    </citation>
    <scope>NUCLEOTIDE SEQUENCE</scope>
    <source>
        <strain evidence="4">DSM 21036</strain>
    </source>
</reference>
<dbReference type="RefSeq" id="WP_270041484.1">
    <property type="nucleotide sequence ID" value="NZ_JAPDOD010000017.1"/>
</dbReference>
<dbReference type="AlphaFoldDB" id="A0A9X3MTE0"/>
<comment type="similarity">
    <text evidence="2">Belongs to the bacterial solute-binding protein 2 family.</text>
</comment>
<proteinExistence type="inferred from homology"/>
<protein>
    <submittedName>
        <fullName evidence="4">Substrate-binding domain-containing protein</fullName>
    </submittedName>
</protein>
<dbReference type="SUPFAM" id="SSF53822">
    <property type="entry name" value="Periplasmic binding protein-like I"/>
    <property type="match status" value="1"/>
</dbReference>
<accession>A0A9X3MTE0</accession>
<dbReference type="PANTHER" id="PTHR30036:SF7">
    <property type="entry name" value="ABC TRANSPORTER PERIPLASMIC-BINDING PROTEIN YPHF"/>
    <property type="match status" value="1"/>
</dbReference>
<evidence type="ECO:0000313" key="5">
    <source>
        <dbReference type="Proteomes" id="UP001149140"/>
    </source>
</evidence>
<organism evidence="4 5">
    <name type="scientific">Solirubrobacter ginsenosidimutans</name>
    <dbReference type="NCBI Taxonomy" id="490573"/>
    <lineage>
        <taxon>Bacteria</taxon>
        <taxon>Bacillati</taxon>
        <taxon>Actinomycetota</taxon>
        <taxon>Thermoleophilia</taxon>
        <taxon>Solirubrobacterales</taxon>
        <taxon>Solirubrobacteraceae</taxon>
        <taxon>Solirubrobacter</taxon>
    </lineage>
</organism>
<dbReference type="EMBL" id="JAPDOD010000017">
    <property type="protein sequence ID" value="MDA0162249.1"/>
    <property type="molecule type" value="Genomic_DNA"/>
</dbReference>
<comment type="subcellular location">
    <subcellularLocation>
        <location evidence="1">Cell envelope</location>
    </subcellularLocation>
</comment>
<gene>
    <name evidence="4" type="ORF">OM076_18395</name>
</gene>
<dbReference type="GO" id="GO:0030246">
    <property type="term" value="F:carbohydrate binding"/>
    <property type="evidence" value="ECO:0007669"/>
    <property type="project" value="TreeGrafter"/>
</dbReference>
<comment type="caution">
    <text evidence="4">The sequence shown here is derived from an EMBL/GenBank/DDBJ whole genome shotgun (WGS) entry which is preliminary data.</text>
</comment>
<dbReference type="Proteomes" id="UP001149140">
    <property type="component" value="Unassembled WGS sequence"/>
</dbReference>
<dbReference type="InterPro" id="IPR028082">
    <property type="entry name" value="Peripla_BP_I"/>
</dbReference>
<evidence type="ECO:0000259" key="3">
    <source>
        <dbReference type="Pfam" id="PF13407"/>
    </source>
</evidence>
<dbReference type="Gene3D" id="3.40.50.2300">
    <property type="match status" value="2"/>
</dbReference>
<keyword evidence="5" id="KW-1185">Reference proteome</keyword>
<dbReference type="PANTHER" id="PTHR30036">
    <property type="entry name" value="D-XYLOSE-BINDING PERIPLASMIC PROTEIN"/>
    <property type="match status" value="1"/>
</dbReference>
<dbReference type="Pfam" id="PF13407">
    <property type="entry name" value="Peripla_BP_4"/>
    <property type="match status" value="1"/>
</dbReference>
<dbReference type="InterPro" id="IPR050555">
    <property type="entry name" value="Bact_Solute-Bind_Prot2"/>
</dbReference>
<dbReference type="InterPro" id="IPR025997">
    <property type="entry name" value="SBP_2_dom"/>
</dbReference>
<feature type="domain" description="Periplasmic binding protein" evidence="3">
    <location>
        <begin position="55"/>
        <end position="289"/>
    </location>
</feature>